<keyword evidence="3" id="KW-0677">Repeat</keyword>
<feature type="compositionally biased region" description="Gly residues" evidence="7">
    <location>
        <begin position="643"/>
        <end position="660"/>
    </location>
</feature>
<evidence type="ECO:0000256" key="6">
    <source>
        <dbReference type="ARBA" id="ARBA00023242"/>
    </source>
</evidence>
<feature type="compositionally biased region" description="Basic and acidic residues" evidence="7">
    <location>
        <begin position="141"/>
        <end position="153"/>
    </location>
</feature>
<dbReference type="AlphaFoldDB" id="A0AAI8VDU8"/>
<dbReference type="InterPro" id="IPR036875">
    <property type="entry name" value="Znf_CCHC_sf"/>
</dbReference>
<feature type="compositionally biased region" description="Basic residues" evidence="7">
    <location>
        <begin position="769"/>
        <end position="778"/>
    </location>
</feature>
<dbReference type="GO" id="GO:0071037">
    <property type="term" value="P:nuclear polyadenylation-dependent snRNA catabolic process"/>
    <property type="evidence" value="ECO:0007669"/>
    <property type="project" value="TreeGrafter"/>
</dbReference>
<feature type="compositionally biased region" description="Basic and acidic residues" evidence="7">
    <location>
        <begin position="30"/>
        <end position="39"/>
    </location>
</feature>
<reference evidence="9" key="1">
    <citation type="submission" date="2023-10" db="EMBL/GenBank/DDBJ databases">
        <authorList>
            <person name="Hackl T."/>
        </authorList>
    </citation>
    <scope>NUCLEOTIDE SEQUENCE</scope>
</reference>
<gene>
    <name evidence="9" type="ORF">KHLLAP_LOCUS3053</name>
</gene>
<feature type="compositionally biased region" description="Pro residues" evidence="7">
    <location>
        <begin position="708"/>
        <end position="718"/>
    </location>
</feature>
<organism evidence="9 10">
    <name type="scientific">Anthostomella pinea</name>
    <dbReference type="NCBI Taxonomy" id="933095"/>
    <lineage>
        <taxon>Eukaryota</taxon>
        <taxon>Fungi</taxon>
        <taxon>Dikarya</taxon>
        <taxon>Ascomycota</taxon>
        <taxon>Pezizomycotina</taxon>
        <taxon>Sordariomycetes</taxon>
        <taxon>Xylariomycetidae</taxon>
        <taxon>Xylariales</taxon>
        <taxon>Xylariaceae</taxon>
        <taxon>Anthostomella</taxon>
    </lineage>
</organism>
<proteinExistence type="predicted"/>
<feature type="compositionally biased region" description="Basic residues" evidence="7">
    <location>
        <begin position="253"/>
        <end position="262"/>
    </location>
</feature>
<feature type="compositionally biased region" description="Polar residues" evidence="7">
    <location>
        <begin position="215"/>
        <end position="225"/>
    </location>
</feature>
<feature type="domain" description="CCHC-type" evidence="8">
    <location>
        <begin position="468"/>
        <end position="484"/>
    </location>
</feature>
<feature type="compositionally biased region" description="Gly residues" evidence="7">
    <location>
        <begin position="747"/>
        <end position="768"/>
    </location>
</feature>
<sequence length="778" mass="83305">MDQTSVVPGPATDQQASDAVANPIPSSLKRPPDYAEELKGLTSDGEEDDQDAKSSPSSKKRKTEHDGSGSESEGLDDGEIVESDLPENPVEPHARPQPQTHDSVMHEAPQEVSEDGEIDSAVLDPEASGETRNTEALGETGEPRDLEAPKELGDPAPEELQEPQGSAASIQKDAKDQKPAPHGGFNRGIGLGSRTSFGKGPATLLPDKPPVMITKASTLHSSASSDNEDHAKETTQDSSDNQGESSTLSQETKKKKSRKDPKRSHEPISTFDASKKTWNFPTATSLRVDTSTNGAASEAAFWVGRVQPWITLLLQANFDDSDRVTDKVVRTGWELYITRKMGLLQGTKKQIASARIAAQEVMASLNKRDVERIISGARSQLKASYEPQEPEAEDQAMANGDGHDVTLGPNDEEELRQQQKYFPSADDPSQYCISCSGIGHRALECPQQSCRFCGSKSHNSFGCPTRRRCTKCRQVGHGIETCEEKLALAHDERGGCAFCSASHPDSLCPEIWRSYTPSEQERKKVKNIPAFCYTCGGQNHYGPECALPGRGDDVSGPTTWSQANRDLYVDPASTAVAMAWTDVDPNALLNGGSSAPPDFHIRGRATRKTHTYYISSDDSDEDLIHAPIHKPKARGEIRIASNIGGGAPRGRNGNGNGNGARRGRASDQSRRRQNERDFSPPPAPPRDLGRSSYGQANGASSSSSLWRPPLPPGPPPPLRNGSSGSGFQRPLTSAPPGSLPPRPQSFGAGGGPASGSRGGRGGRGGFRGGRGRGRGRGK</sequence>
<evidence type="ECO:0000256" key="7">
    <source>
        <dbReference type="SAM" id="MobiDB-lite"/>
    </source>
</evidence>
<evidence type="ECO:0000256" key="3">
    <source>
        <dbReference type="ARBA" id="ARBA00022737"/>
    </source>
</evidence>
<feature type="region of interest" description="Disordered" evidence="7">
    <location>
        <begin position="1"/>
        <end position="273"/>
    </location>
</feature>
<keyword evidence="4" id="KW-0863">Zinc-finger</keyword>
<dbReference type="GO" id="GO:0071036">
    <property type="term" value="P:nuclear polyadenylation-dependent snoRNA catabolic process"/>
    <property type="evidence" value="ECO:0007669"/>
    <property type="project" value="TreeGrafter"/>
</dbReference>
<feature type="region of interest" description="Disordered" evidence="7">
    <location>
        <begin position="628"/>
        <end position="778"/>
    </location>
</feature>
<accession>A0AAI8VDU8</accession>
<feature type="compositionally biased region" description="Polar residues" evidence="7">
    <location>
        <begin position="1"/>
        <end position="17"/>
    </location>
</feature>
<feature type="compositionally biased region" description="Basic and acidic residues" evidence="7">
    <location>
        <begin position="664"/>
        <end position="678"/>
    </location>
</feature>
<dbReference type="PANTHER" id="PTHR46543:SF1">
    <property type="entry name" value="ZINC FINGER CCHC DOMAIN-CONTAINING PROTEIN 7"/>
    <property type="match status" value="1"/>
</dbReference>
<dbReference type="PANTHER" id="PTHR46543">
    <property type="entry name" value="ZINC FINGER CCHC DOMAIN-CONTAINING PROTEIN 7"/>
    <property type="match status" value="1"/>
</dbReference>
<name>A0AAI8VDU8_9PEZI</name>
<feature type="domain" description="CCHC-type" evidence="8">
    <location>
        <begin position="431"/>
        <end position="447"/>
    </location>
</feature>
<dbReference type="InterPro" id="IPR051644">
    <property type="entry name" value="TRAMP_AT-DNA-binding"/>
</dbReference>
<feature type="domain" description="CCHC-type" evidence="8">
    <location>
        <begin position="531"/>
        <end position="547"/>
    </location>
</feature>
<evidence type="ECO:0000256" key="2">
    <source>
        <dbReference type="ARBA" id="ARBA00022723"/>
    </source>
</evidence>
<dbReference type="GO" id="GO:0071038">
    <property type="term" value="P:TRAMP-dependent tRNA surveillance pathway"/>
    <property type="evidence" value="ECO:0007669"/>
    <property type="project" value="TreeGrafter"/>
</dbReference>
<evidence type="ECO:0000256" key="1">
    <source>
        <dbReference type="ARBA" id="ARBA00004123"/>
    </source>
</evidence>
<keyword evidence="5" id="KW-0862">Zinc</keyword>
<feature type="compositionally biased region" description="Acidic residues" evidence="7">
    <location>
        <begin position="73"/>
        <end position="85"/>
    </location>
</feature>
<dbReference type="GO" id="GO:0071031">
    <property type="term" value="P:nuclear mRNA surveillance of mRNA 3'-end processing"/>
    <property type="evidence" value="ECO:0007669"/>
    <property type="project" value="TreeGrafter"/>
</dbReference>
<evidence type="ECO:0000313" key="9">
    <source>
        <dbReference type="EMBL" id="CAJ2502585.1"/>
    </source>
</evidence>
<dbReference type="GO" id="GO:0031499">
    <property type="term" value="C:TRAMP complex"/>
    <property type="evidence" value="ECO:0007669"/>
    <property type="project" value="TreeGrafter"/>
</dbReference>
<feature type="region of interest" description="Disordered" evidence="7">
    <location>
        <begin position="379"/>
        <end position="409"/>
    </location>
</feature>
<protein>
    <submittedName>
        <fullName evidence="9">Uu.00g099790.m01.CDS01</fullName>
    </submittedName>
</protein>
<evidence type="ECO:0000259" key="8">
    <source>
        <dbReference type="SMART" id="SM00343"/>
    </source>
</evidence>
<dbReference type="SMART" id="SM00343">
    <property type="entry name" value="ZnF_C2HC"/>
    <property type="match status" value="4"/>
</dbReference>
<comment type="caution">
    <text evidence="9">The sequence shown here is derived from an EMBL/GenBank/DDBJ whole genome shotgun (WGS) entry which is preliminary data.</text>
</comment>
<dbReference type="GO" id="GO:0071039">
    <property type="term" value="P:nuclear polyadenylation-dependent CUT catabolic process"/>
    <property type="evidence" value="ECO:0007669"/>
    <property type="project" value="TreeGrafter"/>
</dbReference>
<comment type="subcellular location">
    <subcellularLocation>
        <location evidence="1">Nucleus</location>
    </subcellularLocation>
</comment>
<dbReference type="GO" id="GO:0071035">
    <property type="term" value="P:nuclear polyadenylation-dependent rRNA catabolic process"/>
    <property type="evidence" value="ECO:0007669"/>
    <property type="project" value="TreeGrafter"/>
</dbReference>
<evidence type="ECO:0000313" key="10">
    <source>
        <dbReference type="Proteomes" id="UP001295740"/>
    </source>
</evidence>
<dbReference type="GO" id="GO:0008270">
    <property type="term" value="F:zinc ion binding"/>
    <property type="evidence" value="ECO:0007669"/>
    <property type="project" value="UniProtKB-KW"/>
</dbReference>
<dbReference type="EMBL" id="CAUWAG010000004">
    <property type="protein sequence ID" value="CAJ2502585.1"/>
    <property type="molecule type" value="Genomic_DNA"/>
</dbReference>
<dbReference type="Gene3D" id="4.10.60.10">
    <property type="entry name" value="Zinc finger, CCHC-type"/>
    <property type="match status" value="2"/>
</dbReference>
<evidence type="ECO:0000256" key="5">
    <source>
        <dbReference type="ARBA" id="ARBA00022833"/>
    </source>
</evidence>
<feature type="compositionally biased region" description="Polar residues" evidence="7">
    <location>
        <begin position="236"/>
        <end position="250"/>
    </location>
</feature>
<keyword evidence="2" id="KW-0479">Metal-binding</keyword>
<evidence type="ECO:0000256" key="4">
    <source>
        <dbReference type="ARBA" id="ARBA00022771"/>
    </source>
</evidence>
<feature type="domain" description="CCHC-type" evidence="8">
    <location>
        <begin position="449"/>
        <end position="465"/>
    </location>
</feature>
<dbReference type="Proteomes" id="UP001295740">
    <property type="component" value="Unassembled WGS sequence"/>
</dbReference>
<dbReference type="InterPro" id="IPR001878">
    <property type="entry name" value="Znf_CCHC"/>
</dbReference>
<keyword evidence="6" id="KW-0539">Nucleus</keyword>
<keyword evidence="10" id="KW-1185">Reference proteome</keyword>
<dbReference type="GO" id="GO:0003723">
    <property type="term" value="F:RNA binding"/>
    <property type="evidence" value="ECO:0007669"/>
    <property type="project" value="TreeGrafter"/>
</dbReference>
<dbReference type="SUPFAM" id="SSF57756">
    <property type="entry name" value="Retrovirus zinc finger-like domains"/>
    <property type="match status" value="1"/>
</dbReference>